<keyword evidence="2" id="KW-0472">Membrane</keyword>
<accession>A0ABR3J497</accession>
<keyword evidence="2" id="KW-1133">Transmembrane helix</keyword>
<feature type="region of interest" description="Disordered" evidence="1">
    <location>
        <begin position="1"/>
        <end position="200"/>
    </location>
</feature>
<feature type="compositionally biased region" description="Low complexity" evidence="1">
    <location>
        <begin position="189"/>
        <end position="200"/>
    </location>
</feature>
<reference evidence="4" key="1">
    <citation type="submission" date="2024-06" db="EMBL/GenBank/DDBJ databases">
        <title>Multi-omics analyses provide insights into the biosynthesis of the anticancer antibiotic pleurotin in Hohenbuehelia grisea.</title>
        <authorList>
            <person name="Weaver J.A."/>
            <person name="Alberti F."/>
        </authorList>
    </citation>
    <scope>NUCLEOTIDE SEQUENCE [LARGE SCALE GENOMIC DNA]</scope>
    <source>
        <strain evidence="4">T-177</strain>
    </source>
</reference>
<feature type="transmembrane region" description="Helical" evidence="2">
    <location>
        <begin position="805"/>
        <end position="825"/>
    </location>
</feature>
<sequence>MSRSGFRSRMGTVMRRTSSVLTLSRPGTPSRASSEADASSLHKIDTTTSAASAPPSEPASAPAPAPSRDGSHVPSPIPESPAREAAASEDDIVTKPATGPSPLSKDVVNAESPATEVPPAGNSTYVPPPILTSTANPGAFVDEPEEMSQAEHPVRVPEPQPAIAESEVEKPAEEERIAEATSEPEPETEAAPAEQQAPPVQPATVPVLMHAAEPHIALIDDSQVPSGSYFAVPVATDPMPPPGPAAPTEAIPLDPSPDSARPVHNIQSPTFDDVGGFNDAHNPWGGPVPQVMPQPMPARHEGEGPGTYMPMFIPVAQVPSQGAQSIQGRVTAKSSRASLAGTSATAEEKHVKIMPVPIVVAGGSSEGSANGDATTHERSFVPRSRGGSVGTSGRRSRSGSVAAPNVYEDPFADPPNAIPVVMVSGSEAMDMPHPLVSQEHQKPPVENHGGAFGNMAMPRPHNIGPLQSVPSLVTTVRGPYEHDTDETRPLLSRPHTPQLGGLTPGYTLSPMPEAENGDLAAGSSQSEPRLHHFGWIEYVLPDASFYYVHPTLRVATDIDLRNVKKLDAVTKHLEIKNSSTGYGYGATNGWELWLREMDEGKKRKGKDEMAFLKCWIDHKRRILTYNSPLGGGSGRYEDEDRIDMEYRYWSFVEAHPAHVSLPQSARSEAINVLTWSYTDRLLPYSNAPPPPFSQEECHELTNLLRTFENSTGEQGLQGVVHTRIISRILLRVAESRQAFFRPNIPLPQDATKQALSKSRSGVPFRRAALDFLVSCVCLGMPYLFFNRTQHHRFDVEDGGLRSAGPMLMVGACTCLVAWIVSRGLWRLWRSFVRRQPWSPRSWPYSDTRQTWTARRHLQ</sequence>
<evidence type="ECO:0000313" key="4">
    <source>
        <dbReference type="Proteomes" id="UP001556367"/>
    </source>
</evidence>
<evidence type="ECO:0000256" key="2">
    <source>
        <dbReference type="SAM" id="Phobius"/>
    </source>
</evidence>
<protein>
    <submittedName>
        <fullName evidence="3">Uncharacterized protein</fullName>
    </submittedName>
</protein>
<evidence type="ECO:0000313" key="3">
    <source>
        <dbReference type="EMBL" id="KAL0950327.1"/>
    </source>
</evidence>
<feature type="region of interest" description="Disordered" evidence="1">
    <location>
        <begin position="364"/>
        <end position="408"/>
    </location>
</feature>
<keyword evidence="4" id="KW-1185">Reference proteome</keyword>
<feature type="compositionally biased region" description="Polar residues" evidence="1">
    <location>
        <begin position="121"/>
        <end position="136"/>
    </location>
</feature>
<dbReference type="EMBL" id="JASNQZ010000012">
    <property type="protein sequence ID" value="KAL0950327.1"/>
    <property type="molecule type" value="Genomic_DNA"/>
</dbReference>
<proteinExistence type="predicted"/>
<evidence type="ECO:0000256" key="1">
    <source>
        <dbReference type="SAM" id="MobiDB-lite"/>
    </source>
</evidence>
<feature type="compositionally biased region" description="Basic and acidic residues" evidence="1">
    <location>
        <begin position="167"/>
        <end position="178"/>
    </location>
</feature>
<name>A0ABR3J497_9AGAR</name>
<organism evidence="3 4">
    <name type="scientific">Hohenbuehelia grisea</name>
    <dbReference type="NCBI Taxonomy" id="104357"/>
    <lineage>
        <taxon>Eukaryota</taxon>
        <taxon>Fungi</taxon>
        <taxon>Dikarya</taxon>
        <taxon>Basidiomycota</taxon>
        <taxon>Agaricomycotina</taxon>
        <taxon>Agaricomycetes</taxon>
        <taxon>Agaricomycetidae</taxon>
        <taxon>Agaricales</taxon>
        <taxon>Pleurotineae</taxon>
        <taxon>Pleurotaceae</taxon>
        <taxon>Hohenbuehelia</taxon>
    </lineage>
</organism>
<keyword evidence="2" id="KW-0812">Transmembrane</keyword>
<feature type="compositionally biased region" description="Polar residues" evidence="1">
    <location>
        <begin position="15"/>
        <end position="37"/>
    </location>
</feature>
<comment type="caution">
    <text evidence="3">The sequence shown here is derived from an EMBL/GenBank/DDBJ whole genome shotgun (WGS) entry which is preliminary data.</text>
</comment>
<gene>
    <name evidence="3" type="ORF">HGRIS_010298</name>
</gene>
<feature type="compositionally biased region" description="Basic and acidic residues" evidence="1">
    <location>
        <begin position="479"/>
        <end position="488"/>
    </location>
</feature>
<feature type="region of interest" description="Disordered" evidence="1">
    <location>
        <begin position="479"/>
        <end position="525"/>
    </location>
</feature>
<dbReference type="Proteomes" id="UP001556367">
    <property type="component" value="Unassembled WGS sequence"/>
</dbReference>
<feature type="transmembrane region" description="Helical" evidence="2">
    <location>
        <begin position="767"/>
        <end position="785"/>
    </location>
</feature>
<feature type="compositionally biased region" description="Pro residues" evidence="1">
    <location>
        <begin position="55"/>
        <end position="65"/>
    </location>
</feature>